<accession>A0ABW4I9P6</accession>
<organism evidence="4 5">
    <name type="scientific">Pseudopedobacter beijingensis</name>
    <dbReference type="NCBI Taxonomy" id="1207056"/>
    <lineage>
        <taxon>Bacteria</taxon>
        <taxon>Pseudomonadati</taxon>
        <taxon>Bacteroidota</taxon>
        <taxon>Sphingobacteriia</taxon>
        <taxon>Sphingobacteriales</taxon>
        <taxon>Sphingobacteriaceae</taxon>
        <taxon>Pseudopedobacter</taxon>
    </lineage>
</organism>
<dbReference type="EMBL" id="JBHUDG010000003">
    <property type="protein sequence ID" value="MFD1629024.1"/>
    <property type="molecule type" value="Genomic_DNA"/>
</dbReference>
<evidence type="ECO:0000256" key="3">
    <source>
        <dbReference type="RuleBase" id="RU004508"/>
    </source>
</evidence>
<keyword evidence="1 3" id="KW-0663">Pyridoxal phosphate</keyword>
<dbReference type="Proteomes" id="UP001597118">
    <property type="component" value="Unassembled WGS sequence"/>
</dbReference>
<keyword evidence="4" id="KW-0808">Transferase</keyword>
<comment type="caution">
    <text evidence="4">The sequence shown here is derived from an EMBL/GenBank/DDBJ whole genome shotgun (WGS) entry which is preliminary data.</text>
</comment>
<comment type="similarity">
    <text evidence="2 3">Belongs to the DegT/DnrJ/EryC1 family.</text>
</comment>
<evidence type="ECO:0000256" key="2">
    <source>
        <dbReference type="ARBA" id="ARBA00037999"/>
    </source>
</evidence>
<dbReference type="Pfam" id="PF01041">
    <property type="entry name" value="DegT_DnrJ_EryC1"/>
    <property type="match status" value="1"/>
</dbReference>
<evidence type="ECO:0000313" key="4">
    <source>
        <dbReference type="EMBL" id="MFD1629024.1"/>
    </source>
</evidence>
<dbReference type="PANTHER" id="PTHR30244:SF36">
    <property type="entry name" value="3-OXO-GLUCOSE-6-PHOSPHATE:GLUTAMATE AMINOTRANSFERASE"/>
    <property type="match status" value="1"/>
</dbReference>
<dbReference type="GO" id="GO:0008483">
    <property type="term" value="F:transaminase activity"/>
    <property type="evidence" value="ECO:0007669"/>
    <property type="project" value="UniProtKB-KW"/>
</dbReference>
<keyword evidence="4" id="KW-0032">Aminotransferase</keyword>
<dbReference type="SUPFAM" id="SSF53383">
    <property type="entry name" value="PLP-dependent transferases"/>
    <property type="match status" value="1"/>
</dbReference>
<name>A0ABW4I9P6_9SPHI</name>
<dbReference type="Gene3D" id="3.40.640.10">
    <property type="entry name" value="Type I PLP-dependent aspartate aminotransferase-like (Major domain)"/>
    <property type="match status" value="1"/>
</dbReference>
<dbReference type="InterPro" id="IPR000653">
    <property type="entry name" value="DegT/StrS_aminotransferase"/>
</dbReference>
<evidence type="ECO:0000313" key="5">
    <source>
        <dbReference type="Proteomes" id="UP001597118"/>
    </source>
</evidence>
<dbReference type="PANTHER" id="PTHR30244">
    <property type="entry name" value="TRANSAMINASE"/>
    <property type="match status" value="1"/>
</dbReference>
<sequence length="384" mass="42963">MPDYKMDKIQMVDLKGQYLKIKPEIDNALLKAVEDAAYINGPQVKQFTESLKSFNKVAAAITCANGTDALQIAMMGLGFKPGDEVIVPAFTYIATVEVIALLGLIPKFIDIREDTFELDYTQLEALISDKTVGVVPVHLFGQCSNMEAVLAVAKEYKIAVIEDTAQAMGAQYIYGDGTTAFAGTIGDIGTTSFFPSKNLGCFGDGGALLTQNVELGEKVQIIANHGQRKKYYHETIGVNSRLDNIQAAILDVKLRYLNHYSESRQKVAEKYDESFKDLTELIIPNRAKYSTHVFNQYTCKVKNGKRDKLKAYLHEKGIPTMVYYPVPVHLQEAYLVYGYKKGDYPVAERMCDEVISLPIHTEMKIEVQEFIIENIINFFNKDGK</sequence>
<dbReference type="InterPro" id="IPR015422">
    <property type="entry name" value="PyrdxlP-dep_Trfase_small"/>
</dbReference>
<protein>
    <submittedName>
        <fullName evidence="4">DegT/DnrJ/EryC1/StrS family aminotransferase</fullName>
    </submittedName>
</protein>
<dbReference type="InterPro" id="IPR015421">
    <property type="entry name" value="PyrdxlP-dep_Trfase_major"/>
</dbReference>
<dbReference type="InterPro" id="IPR015424">
    <property type="entry name" value="PyrdxlP-dep_Trfase"/>
</dbReference>
<evidence type="ECO:0000256" key="1">
    <source>
        <dbReference type="ARBA" id="ARBA00022898"/>
    </source>
</evidence>
<dbReference type="CDD" id="cd00616">
    <property type="entry name" value="AHBA_syn"/>
    <property type="match status" value="1"/>
</dbReference>
<proteinExistence type="inferred from homology"/>
<dbReference type="PIRSF" id="PIRSF000390">
    <property type="entry name" value="PLP_StrS"/>
    <property type="match status" value="1"/>
</dbReference>
<dbReference type="Gene3D" id="3.90.1150.10">
    <property type="entry name" value="Aspartate Aminotransferase, domain 1"/>
    <property type="match status" value="1"/>
</dbReference>
<reference evidence="5" key="1">
    <citation type="journal article" date="2019" name="Int. J. Syst. Evol. Microbiol.">
        <title>The Global Catalogue of Microorganisms (GCM) 10K type strain sequencing project: providing services to taxonomists for standard genome sequencing and annotation.</title>
        <authorList>
            <consortium name="The Broad Institute Genomics Platform"/>
            <consortium name="The Broad Institute Genome Sequencing Center for Infectious Disease"/>
            <person name="Wu L."/>
            <person name="Ma J."/>
        </authorList>
    </citation>
    <scope>NUCLEOTIDE SEQUENCE [LARGE SCALE GENOMIC DNA]</scope>
    <source>
        <strain evidence="5">CCUG 53762</strain>
    </source>
</reference>
<gene>
    <name evidence="4" type="ORF">ACFSAH_04000</name>
</gene>
<keyword evidence="5" id="KW-1185">Reference proteome</keyword>